<evidence type="ECO:0000259" key="4">
    <source>
        <dbReference type="PROSITE" id="PS50102"/>
    </source>
</evidence>
<feature type="compositionally biased region" description="Pro residues" evidence="3">
    <location>
        <begin position="343"/>
        <end position="352"/>
    </location>
</feature>
<gene>
    <name evidence="5" type="ORF">VaNZ11_014818</name>
</gene>
<dbReference type="CDD" id="cd21618">
    <property type="entry name" value="RRM_AtNSRA_like"/>
    <property type="match status" value="1"/>
</dbReference>
<reference evidence="5 6" key="1">
    <citation type="journal article" date="2023" name="IScience">
        <title>Expanded male sex-determining region conserved during the evolution of homothallism in the green alga Volvox.</title>
        <authorList>
            <person name="Yamamoto K."/>
            <person name="Matsuzaki R."/>
            <person name="Mahakham W."/>
            <person name="Heman W."/>
            <person name="Sekimoto H."/>
            <person name="Kawachi M."/>
            <person name="Minakuchi Y."/>
            <person name="Toyoda A."/>
            <person name="Nozaki H."/>
        </authorList>
    </citation>
    <scope>NUCLEOTIDE SEQUENCE [LARGE SCALE GENOMIC DNA]</scope>
    <source>
        <strain evidence="5 6">NIES-4468</strain>
    </source>
</reference>
<dbReference type="SMART" id="SM00360">
    <property type="entry name" value="RRM"/>
    <property type="match status" value="1"/>
</dbReference>
<dbReference type="InterPro" id="IPR012677">
    <property type="entry name" value="Nucleotide-bd_a/b_plait_sf"/>
</dbReference>
<feature type="compositionally biased region" description="Low complexity" evidence="3">
    <location>
        <begin position="353"/>
        <end position="400"/>
    </location>
</feature>
<evidence type="ECO:0000256" key="3">
    <source>
        <dbReference type="SAM" id="MobiDB-lite"/>
    </source>
</evidence>
<dbReference type="Gene3D" id="3.30.70.330">
    <property type="match status" value="1"/>
</dbReference>
<keyword evidence="6" id="KW-1185">Reference proteome</keyword>
<feature type="compositionally biased region" description="Polar residues" evidence="3">
    <location>
        <begin position="246"/>
        <end position="271"/>
    </location>
</feature>
<feature type="domain" description="RRM" evidence="4">
    <location>
        <begin position="417"/>
        <end position="495"/>
    </location>
</feature>
<dbReference type="PANTHER" id="PTHR10501">
    <property type="entry name" value="U1 SMALL NUCLEAR RIBONUCLEOPROTEIN A/U2 SMALL NUCLEAR RIBONUCLEOPROTEIN B"/>
    <property type="match status" value="1"/>
</dbReference>
<dbReference type="SUPFAM" id="SSF54928">
    <property type="entry name" value="RNA-binding domain, RBD"/>
    <property type="match status" value="1"/>
</dbReference>
<dbReference type="Pfam" id="PF00076">
    <property type="entry name" value="RRM_1"/>
    <property type="match status" value="1"/>
</dbReference>
<name>A0ABQ5SJA1_9CHLO</name>
<sequence length="635" mass="68192">MEFGKRVRNVFEGFEPGVPTRGYEFSFKQARPDEMVFPNPNSQINNPAHMNYGLSQPMQQQALQPAAPLQPGSVQQGMQLQGMQLQGMQQQGIQPQGMQVTAPSMQLQGMMFQRLPVQGAQLPGMQPQGMLQQGMQQQSMLQQGMQPQGMQPQGMQQQVVQQQGVQLVNANPSNLLGSAIGPMGAGDASFMGATGPGGMGQAQVGLGPKAVYFQGSMPPQQQLQPQQQLNAVGPLASGMGMGHQPQPVQGMSTFGQQQPATAFDYQQQARPSEQPAMSDLQQVLRQQQQQQQQVMSQQAPQFEGVFNQQQQKQQQRAANTVAVQGQMNGADQQGYMGSAPSLKQPPPPPPRKQPQLTQPKSQQQQKQQSQPPRQQRQVQSQQKLQQQQQPASLQKQQKPPASSGGSVPQQLPGDATNSLYLDKLPPDVTHRELTHIFRPYAGFVTLRLVVKDNPNRSNEKTAKAFIDFTDIQTATAAMSALNGYRLDMEGDTSYVFRPVYARPLKDPATVNRGIGSTTVLDPPHPGAKVSTGPRVDSNSGDTQKRAGAEPGQSTGPEATGSGSQRGKPGNAATNTYIDGGFADGPKSNGGSKPSESGAMSLSGNARGRGTGPSQGGRGPMREAVRPGPGGLMRMR</sequence>
<dbReference type="Proteomes" id="UP001165090">
    <property type="component" value="Unassembled WGS sequence"/>
</dbReference>
<feature type="non-terminal residue" evidence="5">
    <location>
        <position position="635"/>
    </location>
</feature>
<dbReference type="InterPro" id="IPR000504">
    <property type="entry name" value="RRM_dom"/>
</dbReference>
<feature type="region of interest" description="Disordered" evidence="3">
    <location>
        <begin position="506"/>
        <end position="635"/>
    </location>
</feature>
<evidence type="ECO:0000313" key="6">
    <source>
        <dbReference type="Proteomes" id="UP001165090"/>
    </source>
</evidence>
<evidence type="ECO:0000256" key="1">
    <source>
        <dbReference type="ARBA" id="ARBA00022884"/>
    </source>
</evidence>
<evidence type="ECO:0000313" key="5">
    <source>
        <dbReference type="EMBL" id="GLI70050.1"/>
    </source>
</evidence>
<feature type="region of interest" description="Disordered" evidence="3">
    <location>
        <begin position="233"/>
        <end position="285"/>
    </location>
</feature>
<accession>A0ABQ5SJA1</accession>
<comment type="caution">
    <text evidence="5">The sequence shown here is derived from an EMBL/GenBank/DDBJ whole genome shotgun (WGS) entry which is preliminary data.</text>
</comment>
<keyword evidence="1 2" id="KW-0694">RNA-binding</keyword>
<feature type="region of interest" description="Disordered" evidence="3">
    <location>
        <begin position="330"/>
        <end position="422"/>
    </location>
</feature>
<feature type="compositionally biased region" description="Polar residues" evidence="3">
    <location>
        <begin position="551"/>
        <end position="564"/>
    </location>
</feature>
<organism evidence="5 6">
    <name type="scientific">Volvox africanus</name>
    <dbReference type="NCBI Taxonomy" id="51714"/>
    <lineage>
        <taxon>Eukaryota</taxon>
        <taxon>Viridiplantae</taxon>
        <taxon>Chlorophyta</taxon>
        <taxon>core chlorophytes</taxon>
        <taxon>Chlorophyceae</taxon>
        <taxon>CS clade</taxon>
        <taxon>Chlamydomonadales</taxon>
        <taxon>Volvocaceae</taxon>
        <taxon>Volvox</taxon>
    </lineage>
</organism>
<protein>
    <recommendedName>
        <fullName evidence="4">RRM domain-containing protein</fullName>
    </recommendedName>
</protein>
<dbReference type="PROSITE" id="PS50102">
    <property type="entry name" value="RRM"/>
    <property type="match status" value="1"/>
</dbReference>
<feature type="compositionally biased region" description="Gly residues" evidence="3">
    <location>
        <begin position="606"/>
        <end position="618"/>
    </location>
</feature>
<feature type="compositionally biased region" description="Polar residues" evidence="3">
    <location>
        <begin position="588"/>
        <end position="603"/>
    </location>
</feature>
<dbReference type="InterPro" id="IPR035979">
    <property type="entry name" value="RBD_domain_sf"/>
</dbReference>
<feature type="compositionally biased region" description="Polar residues" evidence="3">
    <location>
        <begin position="403"/>
        <end position="419"/>
    </location>
</feature>
<proteinExistence type="predicted"/>
<evidence type="ECO:0000256" key="2">
    <source>
        <dbReference type="PROSITE-ProRule" id="PRU00176"/>
    </source>
</evidence>
<dbReference type="EMBL" id="BSDZ01000089">
    <property type="protein sequence ID" value="GLI70050.1"/>
    <property type="molecule type" value="Genomic_DNA"/>
</dbReference>